<keyword evidence="3" id="KW-1185">Reference proteome</keyword>
<reference evidence="2 3" key="1">
    <citation type="submission" date="2020-08" db="EMBL/GenBank/DDBJ databases">
        <title>Plant Genome Project.</title>
        <authorList>
            <person name="Zhang R.-G."/>
        </authorList>
    </citation>
    <scope>NUCLEOTIDE SEQUENCE [LARGE SCALE GENOMIC DNA]</scope>
    <source>
        <tissue evidence="2">Rhizome</tissue>
    </source>
</reference>
<dbReference type="PANTHER" id="PTHR33433">
    <property type="entry name" value="FLOWERING-PROMOTING FACTOR 1-LIKE PROTEIN 1"/>
    <property type="match status" value="1"/>
</dbReference>
<dbReference type="Proteomes" id="UP000734854">
    <property type="component" value="Unassembled WGS sequence"/>
</dbReference>
<dbReference type="GO" id="GO:0009909">
    <property type="term" value="P:regulation of flower development"/>
    <property type="evidence" value="ECO:0007669"/>
    <property type="project" value="InterPro"/>
</dbReference>
<accession>A0A8J5ENB4</accession>
<dbReference type="EMBL" id="JACMSC010000044">
    <property type="protein sequence ID" value="KAG6467476.1"/>
    <property type="molecule type" value="Genomic_DNA"/>
</dbReference>
<proteinExistence type="inferred from homology"/>
<evidence type="ECO:0000313" key="2">
    <source>
        <dbReference type="EMBL" id="KAG6467476.1"/>
    </source>
</evidence>
<dbReference type="OrthoDB" id="612242at2759"/>
<comment type="similarity">
    <text evidence="1">Belongs to the FPF1 family.</text>
</comment>
<gene>
    <name evidence="2" type="ORF">ZIOFF_074732</name>
</gene>
<evidence type="ECO:0000256" key="1">
    <source>
        <dbReference type="ARBA" id="ARBA00008013"/>
    </source>
</evidence>
<name>A0A8J5ENB4_ZINOF</name>
<evidence type="ECO:0008006" key="4">
    <source>
        <dbReference type="Google" id="ProtNLM"/>
    </source>
</evidence>
<protein>
    <recommendedName>
        <fullName evidence="4">Flowering-promoting factor 1-like protein 3</fullName>
    </recommendedName>
</protein>
<comment type="caution">
    <text evidence="2">The sequence shown here is derived from an EMBL/GenBank/DDBJ whole genome shotgun (WGS) entry which is preliminary data.</text>
</comment>
<dbReference type="InterPro" id="IPR039274">
    <property type="entry name" value="FPF1"/>
</dbReference>
<sequence length="114" mass="12942">MSGVWVFKNGVVRRVENPGAGVGEGISGASGSSRRRKVLVHLATEEVITSHEVLEKRLRELGWEHYPSTPDLIQYHQRSSVHLISLPRDFSRFSSVHMFDIVVKCRNIFEVRDA</sequence>
<organism evidence="2 3">
    <name type="scientific">Zingiber officinale</name>
    <name type="common">Ginger</name>
    <name type="synonym">Amomum zingiber</name>
    <dbReference type="NCBI Taxonomy" id="94328"/>
    <lineage>
        <taxon>Eukaryota</taxon>
        <taxon>Viridiplantae</taxon>
        <taxon>Streptophyta</taxon>
        <taxon>Embryophyta</taxon>
        <taxon>Tracheophyta</taxon>
        <taxon>Spermatophyta</taxon>
        <taxon>Magnoliopsida</taxon>
        <taxon>Liliopsida</taxon>
        <taxon>Zingiberales</taxon>
        <taxon>Zingiberaceae</taxon>
        <taxon>Zingiber</taxon>
    </lineage>
</organism>
<evidence type="ECO:0000313" key="3">
    <source>
        <dbReference type="Proteomes" id="UP000734854"/>
    </source>
</evidence>
<dbReference type="AlphaFoldDB" id="A0A8J5ENB4"/>